<dbReference type="InterPro" id="IPR001202">
    <property type="entry name" value="WW_dom"/>
</dbReference>
<dbReference type="InterPro" id="IPR037198">
    <property type="entry name" value="MutL_C_sf"/>
</dbReference>
<dbReference type="FunFam" id="3.30.565.10:FF:000017">
    <property type="entry name" value="PMS1 homolog 1, mismatch repair system component"/>
    <property type="match status" value="1"/>
</dbReference>
<feature type="coiled-coil region" evidence="4">
    <location>
        <begin position="2997"/>
        <end position="3062"/>
    </location>
</feature>
<dbReference type="Gene3D" id="3.30.565.10">
    <property type="entry name" value="Histidine kinase-like ATPase, C-terminal domain"/>
    <property type="match status" value="1"/>
</dbReference>
<evidence type="ECO:0000256" key="4">
    <source>
        <dbReference type="SAM" id="Coils"/>
    </source>
</evidence>
<dbReference type="InterPro" id="IPR014721">
    <property type="entry name" value="Ribsml_uS5_D2-typ_fold_subgr"/>
</dbReference>
<dbReference type="Gene3D" id="3.30.230.10">
    <property type="match status" value="1"/>
</dbReference>
<dbReference type="InterPro" id="IPR042120">
    <property type="entry name" value="MutL_C_dimsub"/>
</dbReference>
<comment type="similarity">
    <text evidence="2">Belongs to the DNA mismatch repair MutL/HexB family.</text>
</comment>
<dbReference type="Pfam" id="PF13863">
    <property type="entry name" value="DUF4200"/>
    <property type="match status" value="1"/>
</dbReference>
<keyword evidence="4" id="KW-0175">Coiled coil</keyword>
<dbReference type="SUPFAM" id="SSF55874">
    <property type="entry name" value="ATPase domain of HSP90 chaperone/DNA topoisomerase II/histidine kinase"/>
    <property type="match status" value="1"/>
</dbReference>
<dbReference type="PROSITE" id="PS50020">
    <property type="entry name" value="WW_DOMAIN_2"/>
    <property type="match status" value="1"/>
</dbReference>
<reference evidence="7" key="1">
    <citation type="submission" date="2020-07" db="EMBL/GenBank/DDBJ databases">
        <title>Clarias magur genome sequencing, assembly and annotation.</title>
        <authorList>
            <person name="Kushwaha B."/>
            <person name="Kumar R."/>
            <person name="Das P."/>
            <person name="Joshi C.G."/>
            <person name="Kumar D."/>
            <person name="Nagpure N.S."/>
            <person name="Pandey M."/>
            <person name="Agarwal S."/>
            <person name="Srivastava S."/>
            <person name="Singh M."/>
            <person name="Sahoo L."/>
            <person name="Jayasankar P."/>
            <person name="Meher P.K."/>
            <person name="Koringa P.G."/>
            <person name="Iquebal M.A."/>
            <person name="Das S.P."/>
            <person name="Bit A."/>
            <person name="Patnaik S."/>
            <person name="Patel N."/>
            <person name="Shah T.M."/>
            <person name="Hinsu A."/>
            <person name="Jena J.K."/>
        </authorList>
    </citation>
    <scope>NUCLEOTIDE SEQUENCE</scope>
    <source>
        <strain evidence="7">CIFAMagur01</strain>
        <tissue evidence="7">Testis</tissue>
    </source>
</reference>
<feature type="compositionally biased region" description="Polar residues" evidence="5">
    <location>
        <begin position="2196"/>
        <end position="2209"/>
    </location>
</feature>
<dbReference type="SMART" id="SM01340">
    <property type="entry name" value="DNA_mis_repair"/>
    <property type="match status" value="1"/>
</dbReference>
<dbReference type="PANTHER" id="PTHR21740">
    <property type="entry name" value="NCK-ASSOCIATED PROTEIN 5"/>
    <property type="match status" value="1"/>
</dbReference>
<dbReference type="InterPro" id="IPR002099">
    <property type="entry name" value="MutL/Mlh/PMS"/>
</dbReference>
<dbReference type="CDD" id="cd03486">
    <property type="entry name" value="MutL_Trans_MLH3"/>
    <property type="match status" value="1"/>
</dbReference>
<feature type="region of interest" description="Disordered" evidence="5">
    <location>
        <begin position="1167"/>
        <end position="1201"/>
    </location>
</feature>
<evidence type="ECO:0000256" key="3">
    <source>
        <dbReference type="ARBA" id="ARBA00023242"/>
    </source>
</evidence>
<feature type="compositionally biased region" description="Basic and acidic residues" evidence="5">
    <location>
        <begin position="2313"/>
        <end position="2349"/>
    </location>
</feature>
<dbReference type="EMBL" id="QNUK01000235">
    <property type="protein sequence ID" value="KAF5897460.1"/>
    <property type="molecule type" value="Genomic_DNA"/>
</dbReference>
<sequence length="3210" mass="357665">MIRSLPKEVQSLLRSGVAVFSLQQCVEELLLNSIDAGATCVAVKIDIEACKVQVIDNGSGMDRENMERVGIRYCTSKCSSIEDLNNLCFYGYRGEAIASMATMATLVEITSRPKMSVKTFVKSFHEGTASDVTEAQTTRPSAGTTVLICNFFHNMPVRRKRMDSVLEVERVRQRVEAISLMHPSVSFTVKRDCSGTLLVQLPKARNTYYRFVQIHGLNRAQKLREVNYTYGQFEMTGHVGREGHYNSSLQFLFVNGRLLLKTCLHKLLGCLLRRLSSVQSSSPNVSAVVSSPKQRGGADLHGAYIINIKCPYSEYDVCLEPAKTLIEFKDWDSVLLCIEEGIKAFLTKENLVSDCAMSDVQNLENDESVPGTNVSTEDKTDVEQHELPEPGPANTKSDSDTEKEAVDADAGEYPPRNIPEINQNAQYTDRNDDTSALCVSSNKLTHCENSKITIVDYKAAYDSLSELAEPSLSGAPKRKLTLRHAGSHTDVCDYGPKIARVTPHRKLTLSFETGSLDKFKRMFGKEAEIKPQTQISDVLCPTDSFDHSGLCASSNLDCSDPMLVEDISLDRSLFKEKAVFQKTQCSSASKRNRISLATKLSRTVEHQDMHASGALLNPVPQDTGSIETFPSSLSVVMNNDTFSKDSLVLTELHEREDDHSDEPTFTAPEGQEKSTSTSTSTTEDTELTRNTTSLEPDKPQGQIVDLASQHDLSPCTTTGNEEQTANESRGHESVETEPVQSDWLTHYDDSSGKLFYINQVTGLSKYENPSLNDNQVPCSTSLTNMAVSVVSKTGPSSLSTLYSEWNNPVFVRPPQVAVDVTSCQAEGLAVKIHNIIFPYRFTKEMIHSMKVIHQVDKKFLACLINTTESSENEENLLVLVDQHAAHERVRLEALVNESYEDDSDTPGKKRLCASSVSPPLEIHMTEEEIRLLRLYQLSLRDLALEISFPQTEQSYVLVEKLPTCFVEKENTEKRRGRRSVIKSITEEYIREHIEAVQSTGRIKATLPLTVHNVLASQACHVARMNRIRIHVLPSSRGRASQAARAHELQTCAFTQRACTQPRIDGWDFCIKHILEDKNAPYRQCSYVSSKNGKRCPNAAPKPEKKDGVSFCAEHAHRNALALQAQMRKVSSGPSPEYLLSQLSGYNRTEMGALAQDGRSEVNRILDEDSWSEDEQDPVVLDQTWRGDPDSEADSIDSDHEDPLKHAGVYTAEEVALITREKLIRLQSLYIDQFKRLQHLLKEKKRRYLQSRKIEHDTIGSSLLTGPEGLSMKERENLRKLKALRRYRRRYGVEALLHRQLRERRQAITEGGAPQAHSVRPSQRCISFVEGTRCLNPCLPLTRHCLSHIYQDSSQVLFKMCPGLKDVPCDRPVHMGQSDEPRCPLHLSLPPPMYQPEQEPLAPEQLSLAPTDMYLSAAELQPTESLPLEFSDDLDVVGDEEMQCPPSPLLFDTALALEDQTIRAIAEAPMDILTSGQDAELSETDDMSAADQVSMMSEETQNRELEEDLESEEGDLESYLEEESSSELLERVRELQAENSALSLANESQREAYERCLDEVANHVVQALLNQKDLREECIKLKMRVFDLERQNRTLCELLQEKLHNQSCVHQQTGSCLEHISELPHTDSNKQIETQRNAQSKGNGECAQTCFPETQSSTTSMDALSPFLKKKAHILEVLRKLEETDPLRYHRSPGISSLCEYSQALVSKDTVLACRDNSPRCNVTKTHCPHSCTDVCMCINGAEHNSVKCGSCNTCLILSNKDSISLANSSRNCCTSNAITIDNLNLAPPEFHKNQDLQSHVKNATGTSELVVIRNSADLSVLQLEKGLDPSSELLSAEASDSYSNMAIPERDSSIVPDHAPANSLALSEKETKDKHRLSDVLLSSQLSKSGYTTSEQISHESTNNTSTPETDFKHLKTVSSQKLEKVTDGEEFLQKSDTDGKPVTSKLPTLGLKDSLPDRSSEVESIEPVHKGLLFSPNENHTASRVLDDICVPVKDSTAQDLQADGSKLVSPNQVCIREVKSSPSKLLKFLKIPTIGERAPVANPPRLSPQLTRSSKIPCRSNNYEVQHSPVTTRKATTAERQKQPACSKSEPFPSTHSAPTSPPLSDDPPPVVPKELNCGIPKNSRGGKPTQTAPSQRTPQKIPHYENIPDVSNTSASDISQVLGEVSSALRYASSNTEKVKGKIGSLGLERPTSFKSQKDTSLGSDFSDQEESPDSPVWHKQANHRSLPSQSSSQKSQMSGMRSRSQEKNELVKDQVQNAGSPIKKNDPPPIPKKTGVGRHSGESSHSFKERLAALGKLRNPEEPVCSLVTEKKEIPQRTSDKSKSAEYKTEENKLLKSTDSVEEKSYISGHMDGAVSKLSDPGIKSIPISSTISKLESESSRTSLAKPESPKSKMPALSTNLEAAQALRSYAKSASPQSLSYSGKNLSSPHSSSPNRIPLKSPTKTVPPSLNRDVKPNQEVPRYLSKSEDRNQSRASKKKNSFGESLPPPPPRPTESVEEKRHSAPSPQSSIEQKVMKGIEENMLKLQEQDKSQMPEVKQKASSGIANWFGLRKSKLPALNRKPEASKGKDDKREWKLNISSGGKDSKVATKKPESESLNISMLMEKAEGLHKALEEERAYVNGVAMDRQGKGHSCEVVMDQAQGQMSLMYRGVPSDSFMQQLLNRVDGKDVGGIGAAHRRLSFDCKTRPVFSHHSKSAVCQTRSSDDMEKAASLMTKVDGVSDENLADSIHHEHFAGSGISTHTLDSGIGTFPLPDYSMNAGCKSIPKVKAQGETDPSFPQGRHGSGIKIPHKAWTLERELSSLDEDYIMGQEIDSTPLEGKLAPNQVANTGHEGADVCGRPVRSGSTKNWTFPNLKASTEPSDVYLGMEEALDSVNQKSSFRRRSKTTDAPFRRDCEPRSLPQPTQVRRGKARAPVNPDLGREPGLELEFESAQRALRKRKEKLKENAEEPTHSRRLLEKKKEAVAMQKQVTQQIEDFKTAQDVLCKCQEKLKEKEQQMQNLIQTSIFLKQSEDRRSDAERKAAHNREMCQKKQEYLEELREELRTLIELRHTLKKQIELNCIFAEYLEEVVEESKEFHESEELITHFETRKKVQDELLSYIEDKEVEMARSRAKLVNAMEAYSFAQTNHETKMDLLKSELKETKEHVLNLEAMWNDVQKAARIKNHELARINMAILNMSKHLWNLGSSLPKLINPEETIEVLDK</sequence>
<feature type="domain" description="WW" evidence="6">
    <location>
        <begin position="737"/>
        <end position="771"/>
    </location>
</feature>
<dbReference type="InterPro" id="IPR036890">
    <property type="entry name" value="HATPase_C_sf"/>
</dbReference>
<feature type="compositionally biased region" description="Basic and acidic residues" evidence="5">
    <location>
        <begin position="2518"/>
        <end position="2540"/>
    </location>
</feature>
<dbReference type="CDD" id="cd16926">
    <property type="entry name" value="HATPase_MutL-MLH-PMS-like"/>
    <property type="match status" value="1"/>
</dbReference>
<dbReference type="InterPro" id="IPR042121">
    <property type="entry name" value="MutL_C_regsub"/>
</dbReference>
<feature type="compositionally biased region" description="Basic and acidic residues" evidence="5">
    <location>
        <begin position="2588"/>
        <end position="2597"/>
    </location>
</feature>
<feature type="region of interest" description="Disordered" evidence="5">
    <location>
        <begin position="2175"/>
        <end position="2540"/>
    </location>
</feature>
<dbReference type="PANTHER" id="PTHR21740:SF3">
    <property type="entry name" value="NCK-ASSOCIATED PROTEIN 5-LIKE"/>
    <property type="match status" value="1"/>
</dbReference>
<feature type="region of interest" description="Disordered" evidence="5">
    <location>
        <begin position="654"/>
        <end position="742"/>
    </location>
</feature>
<evidence type="ECO:0000256" key="1">
    <source>
        <dbReference type="ARBA" id="ARBA00004123"/>
    </source>
</evidence>
<feature type="compositionally biased region" description="Polar residues" evidence="5">
    <location>
        <begin position="2131"/>
        <end position="2141"/>
    </location>
</feature>
<feature type="compositionally biased region" description="Acidic residues" evidence="5">
    <location>
        <begin position="1167"/>
        <end position="1176"/>
    </location>
</feature>
<feature type="compositionally biased region" description="Acidic residues" evidence="5">
    <location>
        <begin position="1504"/>
        <end position="1513"/>
    </location>
</feature>
<dbReference type="GO" id="GO:0035371">
    <property type="term" value="C:microtubule plus-end"/>
    <property type="evidence" value="ECO:0007669"/>
    <property type="project" value="TreeGrafter"/>
</dbReference>
<feature type="compositionally biased region" description="Low complexity" evidence="5">
    <location>
        <begin position="674"/>
        <end position="693"/>
    </location>
</feature>
<feature type="compositionally biased region" description="Polar residues" evidence="5">
    <location>
        <begin position="710"/>
        <end position="727"/>
    </location>
</feature>
<dbReference type="InterPro" id="IPR014790">
    <property type="entry name" value="MutL_C"/>
</dbReference>
<dbReference type="SUPFAM" id="SSF118116">
    <property type="entry name" value="DNA mismatch repair protein MutL"/>
    <property type="match status" value="1"/>
</dbReference>
<feature type="region of interest" description="Disordered" evidence="5">
    <location>
        <begin position="2563"/>
        <end position="2597"/>
    </location>
</feature>
<evidence type="ECO:0000313" key="8">
    <source>
        <dbReference type="Proteomes" id="UP000727407"/>
    </source>
</evidence>
<keyword evidence="8" id="KW-1185">Reference proteome</keyword>
<feature type="compositionally biased region" description="Polar residues" evidence="5">
    <location>
        <begin position="1888"/>
        <end position="1909"/>
    </location>
</feature>
<dbReference type="SMART" id="SM00853">
    <property type="entry name" value="MutL_C"/>
    <property type="match status" value="1"/>
</dbReference>
<gene>
    <name evidence="7" type="ORF">DAT39_012839</name>
</gene>
<keyword evidence="3" id="KW-0539">Nucleus</keyword>
<dbReference type="Pfam" id="PF13589">
    <property type="entry name" value="HATPase_c_3"/>
    <property type="match status" value="1"/>
</dbReference>
<dbReference type="InterPro" id="IPR032769">
    <property type="entry name" value="NCKAP5_C"/>
</dbReference>
<dbReference type="GO" id="GO:0030983">
    <property type="term" value="F:mismatched DNA binding"/>
    <property type="evidence" value="ECO:0007669"/>
    <property type="project" value="InterPro"/>
</dbReference>
<dbReference type="Gene3D" id="3.30.1540.20">
    <property type="entry name" value="MutL, C-terminal domain, dimerisation subdomain"/>
    <property type="match status" value="1"/>
</dbReference>
<dbReference type="GO" id="GO:0006298">
    <property type="term" value="P:mismatch repair"/>
    <property type="evidence" value="ECO:0007669"/>
    <property type="project" value="InterPro"/>
</dbReference>
<feature type="region of interest" description="Disordered" evidence="5">
    <location>
        <begin position="2879"/>
        <end position="2931"/>
    </location>
</feature>
<feature type="compositionally biased region" description="Pro residues" evidence="5">
    <location>
        <begin position="2102"/>
        <end position="2114"/>
    </location>
</feature>
<feature type="region of interest" description="Disordered" evidence="5">
    <location>
        <begin position="1888"/>
        <end position="1913"/>
    </location>
</feature>
<dbReference type="InterPro" id="IPR025252">
    <property type="entry name" value="DUF4200"/>
</dbReference>
<organism evidence="7 8">
    <name type="scientific">Clarias magur</name>
    <name type="common">Asian catfish</name>
    <name type="synonym">Macropteronotus magur</name>
    <dbReference type="NCBI Taxonomy" id="1594786"/>
    <lineage>
        <taxon>Eukaryota</taxon>
        <taxon>Metazoa</taxon>
        <taxon>Chordata</taxon>
        <taxon>Craniata</taxon>
        <taxon>Vertebrata</taxon>
        <taxon>Euteleostomi</taxon>
        <taxon>Actinopterygii</taxon>
        <taxon>Neopterygii</taxon>
        <taxon>Teleostei</taxon>
        <taxon>Ostariophysi</taxon>
        <taxon>Siluriformes</taxon>
        <taxon>Clariidae</taxon>
        <taxon>Clarias</taxon>
    </lineage>
</organism>
<dbReference type="SUPFAM" id="SSF54211">
    <property type="entry name" value="Ribosomal protein S5 domain 2-like"/>
    <property type="match status" value="1"/>
</dbReference>
<protein>
    <submittedName>
        <fullName evidence="7">Nck-associated protein 5-like isoform X1</fullName>
    </submittedName>
</protein>
<feature type="compositionally biased region" description="Basic and acidic residues" evidence="5">
    <location>
        <begin position="2283"/>
        <end position="2295"/>
    </location>
</feature>
<comment type="subcellular location">
    <subcellularLocation>
        <location evidence="1">Nucleus</location>
    </subcellularLocation>
</comment>
<dbReference type="Pfam" id="PF13891">
    <property type="entry name" value="zf-C3HC3H_KANSL2"/>
    <property type="match status" value="2"/>
</dbReference>
<feature type="region of interest" description="Disordered" evidence="5">
    <location>
        <begin position="2039"/>
        <end position="2158"/>
    </location>
</feature>
<dbReference type="InterPro" id="IPR013507">
    <property type="entry name" value="DNA_mismatch_S5_2-like"/>
</dbReference>
<dbReference type="Proteomes" id="UP000727407">
    <property type="component" value="Unassembled WGS sequence"/>
</dbReference>
<dbReference type="NCBIfam" id="TIGR00585">
    <property type="entry name" value="mutl"/>
    <property type="match status" value="1"/>
</dbReference>
<feature type="compositionally biased region" description="Polar residues" evidence="5">
    <location>
        <begin position="2416"/>
        <end position="2439"/>
    </location>
</feature>
<feature type="compositionally biased region" description="Low complexity" evidence="5">
    <location>
        <begin position="2232"/>
        <end position="2246"/>
    </location>
</feature>
<dbReference type="Pfam" id="PF08676">
    <property type="entry name" value="MutL_C"/>
    <property type="match status" value="1"/>
</dbReference>
<dbReference type="GO" id="GO:0001578">
    <property type="term" value="P:microtubule bundle formation"/>
    <property type="evidence" value="ECO:0007669"/>
    <property type="project" value="TreeGrafter"/>
</dbReference>
<dbReference type="OrthoDB" id="8930856at2759"/>
<evidence type="ECO:0000259" key="6">
    <source>
        <dbReference type="PROSITE" id="PS50020"/>
    </source>
</evidence>
<feature type="compositionally biased region" description="Basic and acidic residues" evidence="5">
    <location>
        <begin position="1927"/>
        <end position="1940"/>
    </location>
</feature>
<feature type="region of interest" description="Disordered" evidence="5">
    <location>
        <begin position="362"/>
        <end position="420"/>
    </location>
</feature>
<feature type="non-terminal residue" evidence="7">
    <location>
        <position position="3210"/>
    </location>
</feature>
<feature type="compositionally biased region" description="Basic and acidic residues" evidence="5">
    <location>
        <begin position="376"/>
        <end position="388"/>
    </location>
</feature>
<proteinExistence type="inferred from homology"/>
<feature type="compositionally biased region" description="Basic and acidic residues" evidence="5">
    <location>
        <begin position="397"/>
        <end position="406"/>
    </location>
</feature>
<feature type="compositionally biased region" description="Polar residues" evidence="5">
    <location>
        <begin position="2050"/>
        <end position="2077"/>
    </location>
</feature>
<feature type="compositionally biased region" description="Low complexity" evidence="5">
    <location>
        <begin position="2367"/>
        <end position="2378"/>
    </location>
</feature>
<feature type="region of interest" description="Disordered" evidence="5">
    <location>
        <begin position="1477"/>
        <end position="1513"/>
    </location>
</feature>
<dbReference type="InterPro" id="IPR025927">
    <property type="entry name" value="Znf_KANL2-like"/>
</dbReference>
<dbReference type="Gene3D" id="3.30.1370.100">
    <property type="entry name" value="MutL, C-terminal domain, regulatory subdomain"/>
    <property type="match status" value="1"/>
</dbReference>
<accession>A0A8J4TLE7</accession>
<dbReference type="FunFam" id="3.30.230.10:FF:000028">
    <property type="entry name" value="DNA mismatch repair protein Mlh3"/>
    <property type="match status" value="1"/>
</dbReference>
<evidence type="ECO:0000256" key="2">
    <source>
        <dbReference type="ARBA" id="ARBA00006082"/>
    </source>
</evidence>
<evidence type="ECO:0000256" key="5">
    <source>
        <dbReference type="SAM" id="MobiDB-lite"/>
    </source>
</evidence>
<feature type="region of interest" description="Disordered" evidence="5">
    <location>
        <begin position="1927"/>
        <end position="1959"/>
    </location>
</feature>
<dbReference type="InterPro" id="IPR020568">
    <property type="entry name" value="Ribosomal_Su5_D2-typ_SF"/>
</dbReference>
<feature type="coiled-coil region" evidence="4">
    <location>
        <begin position="3107"/>
        <end position="3159"/>
    </location>
</feature>
<evidence type="ECO:0000313" key="7">
    <source>
        <dbReference type="EMBL" id="KAF5897460.1"/>
    </source>
</evidence>
<dbReference type="GO" id="GO:0005524">
    <property type="term" value="F:ATP binding"/>
    <property type="evidence" value="ECO:0007669"/>
    <property type="project" value="InterPro"/>
</dbReference>
<dbReference type="GO" id="GO:0007019">
    <property type="term" value="P:microtubule depolymerization"/>
    <property type="evidence" value="ECO:0007669"/>
    <property type="project" value="TreeGrafter"/>
</dbReference>
<name>A0A8J4TLE7_CLAMG</name>
<dbReference type="Pfam" id="PF15246">
    <property type="entry name" value="NCKAP5"/>
    <property type="match status" value="1"/>
</dbReference>
<comment type="caution">
    <text evidence="7">The sequence shown here is derived from an EMBL/GenBank/DDBJ whole genome shotgun (WGS) entry which is preliminary data.</text>
</comment>
<feature type="compositionally biased region" description="Basic and acidic residues" evidence="5">
    <location>
        <begin position="2565"/>
        <end position="2580"/>
    </location>
</feature>
<feature type="compositionally biased region" description="Basic and acidic residues" evidence="5">
    <location>
        <begin position="2247"/>
        <end position="2256"/>
    </location>
</feature>
<dbReference type="InterPro" id="IPR026163">
    <property type="entry name" value="Nckap5l"/>
</dbReference>
<dbReference type="GO" id="GO:0005634">
    <property type="term" value="C:nucleus"/>
    <property type="evidence" value="ECO:0007669"/>
    <property type="project" value="UniProtKB-SubCell"/>
</dbReference>